<evidence type="ECO:0000313" key="13">
    <source>
        <dbReference type="EMBL" id="ARH55067.1"/>
    </source>
</evidence>
<evidence type="ECO:0000256" key="8">
    <source>
        <dbReference type="ARBA" id="ARBA00022989"/>
    </source>
</evidence>
<proteinExistence type="inferred from homology"/>
<keyword evidence="7 12" id="KW-0375">Hydrogen ion transport</keyword>
<keyword evidence="11" id="KW-0472">Membrane</keyword>
<keyword evidence="9 12" id="KW-0406">Ion transport</keyword>
<dbReference type="GO" id="GO:0015986">
    <property type="term" value="P:proton motive force-driven ATP synthesis"/>
    <property type="evidence" value="ECO:0007669"/>
    <property type="project" value="InterPro"/>
</dbReference>
<evidence type="ECO:0000256" key="6">
    <source>
        <dbReference type="ARBA" id="ARBA00022692"/>
    </source>
</evidence>
<evidence type="ECO:0000256" key="9">
    <source>
        <dbReference type="ARBA" id="ARBA00023065"/>
    </source>
</evidence>
<geneLocation type="mitochondrion" evidence="13"/>
<evidence type="ECO:0000256" key="10">
    <source>
        <dbReference type="ARBA" id="ARBA00023128"/>
    </source>
</evidence>
<evidence type="ECO:0000256" key="12">
    <source>
        <dbReference type="RuleBase" id="RU003661"/>
    </source>
</evidence>
<evidence type="ECO:0000256" key="4">
    <source>
        <dbReference type="ARBA" id="ARBA00022448"/>
    </source>
</evidence>
<dbReference type="EMBL" id="KX087309">
    <property type="protein sequence ID" value="ARH55067.1"/>
    <property type="molecule type" value="Genomic_DNA"/>
</dbReference>
<organism evidence="13">
    <name type="scientific">Lordithon exoletus</name>
    <dbReference type="NCBI Taxonomy" id="1588211"/>
    <lineage>
        <taxon>Eukaryota</taxon>
        <taxon>Metazoa</taxon>
        <taxon>Ecdysozoa</taxon>
        <taxon>Arthropoda</taxon>
        <taxon>Hexapoda</taxon>
        <taxon>Insecta</taxon>
        <taxon>Pterygota</taxon>
        <taxon>Neoptera</taxon>
        <taxon>Endopterygota</taxon>
        <taxon>Coleoptera</taxon>
        <taxon>Polyphaga</taxon>
        <taxon>Staphyliniformia</taxon>
        <taxon>Staphylinidae</taxon>
        <taxon>Tachyporinae group</taxon>
        <taxon>Tachyporinae</taxon>
        <taxon>Lordithon</taxon>
    </lineage>
</organism>
<dbReference type="GO" id="GO:0031966">
    <property type="term" value="C:mitochondrial membrane"/>
    <property type="evidence" value="ECO:0007669"/>
    <property type="project" value="UniProtKB-SubCell"/>
</dbReference>
<sequence>MPQMAPMNWLMLFLYFTILFLLFNSINYFSFSYTPQSYKLNLKNKLINWKW</sequence>
<evidence type="ECO:0000256" key="1">
    <source>
        <dbReference type="ARBA" id="ARBA00004304"/>
    </source>
</evidence>
<keyword evidence="5 12" id="KW-0138">CF(0)</keyword>
<accession>A0A343C4W1</accession>
<name>A0A343C4W1_9COLE</name>
<evidence type="ECO:0000256" key="5">
    <source>
        <dbReference type="ARBA" id="ARBA00022547"/>
    </source>
</evidence>
<dbReference type="GO" id="GO:0045259">
    <property type="term" value="C:proton-transporting ATP synthase complex"/>
    <property type="evidence" value="ECO:0007669"/>
    <property type="project" value="UniProtKB-KW"/>
</dbReference>
<dbReference type="Pfam" id="PF00895">
    <property type="entry name" value="ATP-synt_8"/>
    <property type="match status" value="1"/>
</dbReference>
<evidence type="ECO:0000256" key="2">
    <source>
        <dbReference type="ARBA" id="ARBA00008892"/>
    </source>
</evidence>
<keyword evidence="10 12" id="KW-0496">Mitochondrion</keyword>
<evidence type="ECO:0000256" key="7">
    <source>
        <dbReference type="ARBA" id="ARBA00022781"/>
    </source>
</evidence>
<evidence type="ECO:0000256" key="3">
    <source>
        <dbReference type="ARBA" id="ARBA00011291"/>
    </source>
</evidence>
<evidence type="ECO:0000256" key="11">
    <source>
        <dbReference type="ARBA" id="ARBA00023136"/>
    </source>
</evidence>
<keyword evidence="6 12" id="KW-0812">Transmembrane</keyword>
<dbReference type="InterPro" id="IPR001421">
    <property type="entry name" value="ATP8_metazoa"/>
</dbReference>
<comment type="similarity">
    <text evidence="2 12">Belongs to the ATPase protein 8 family.</text>
</comment>
<keyword evidence="4 12" id="KW-0813">Transport</keyword>
<gene>
    <name evidence="13" type="primary">atp8</name>
</gene>
<dbReference type="AlphaFoldDB" id="A0A343C4W1"/>
<comment type="subcellular location">
    <subcellularLocation>
        <location evidence="1 12">Mitochondrion membrane</location>
        <topology evidence="1 12">Single-pass membrane protein</topology>
    </subcellularLocation>
</comment>
<dbReference type="GO" id="GO:0015078">
    <property type="term" value="F:proton transmembrane transporter activity"/>
    <property type="evidence" value="ECO:0007669"/>
    <property type="project" value="InterPro"/>
</dbReference>
<comment type="subunit">
    <text evidence="3">F-type ATPases have 2 components, CF(1) - the catalytic core - and CF(0) - the membrane proton channel.</text>
</comment>
<protein>
    <recommendedName>
        <fullName evidence="12">ATP synthase complex subunit 8</fullName>
    </recommendedName>
</protein>
<reference evidence="13" key="1">
    <citation type="submission" date="2016-04" db="EMBL/GenBank/DDBJ databases">
        <title>Mitochondria of beetle species.</title>
        <authorList>
            <person name="Hunter A."/>
            <person name="Moriniere J."/>
            <person name="Tang P."/>
            <person name="Linard B."/>
            <person name="Crampton-Platt A."/>
            <person name="Vogler A.P."/>
        </authorList>
    </citation>
    <scope>NUCLEOTIDE SEQUENCE</scope>
</reference>
<keyword evidence="8" id="KW-1133">Transmembrane helix</keyword>